<dbReference type="InterPro" id="IPR016570">
    <property type="entry name" value="UCP010361"/>
</dbReference>
<keyword evidence="2" id="KW-1133">Transmembrane helix</keyword>
<evidence type="ECO:0000256" key="2">
    <source>
        <dbReference type="SAM" id="Phobius"/>
    </source>
</evidence>
<reference evidence="3 4" key="2">
    <citation type="submission" date="2023-06" db="EMBL/GenBank/DDBJ databases">
        <title>The Gram-positive Non-spore-bearing Anaerobic Bacilli of Human Feces.</title>
        <authorList>
            <person name="Eggerth A.H."/>
        </authorList>
    </citation>
    <scope>NUCLEOTIDE SEQUENCE [LARGE SCALE GENOMIC DNA]</scope>
    <source>
        <strain evidence="3 4">CBA3108</strain>
    </source>
</reference>
<dbReference type="PIRSF" id="PIRSF010361">
    <property type="entry name" value="UCP010361"/>
    <property type="match status" value="1"/>
</dbReference>
<feature type="transmembrane region" description="Helical" evidence="2">
    <location>
        <begin position="117"/>
        <end position="139"/>
    </location>
</feature>
<feature type="transmembrane region" description="Helical" evidence="2">
    <location>
        <begin position="203"/>
        <end position="230"/>
    </location>
</feature>
<name>A0ABY7R249_9ACTN</name>
<gene>
    <name evidence="3" type="ORF">O6R08_00410</name>
</gene>
<feature type="transmembrane region" description="Helical" evidence="2">
    <location>
        <begin position="365"/>
        <end position="384"/>
    </location>
</feature>
<evidence type="ECO:0000256" key="1">
    <source>
        <dbReference type="SAM" id="MobiDB-lite"/>
    </source>
</evidence>
<proteinExistence type="predicted"/>
<keyword evidence="2" id="KW-0472">Membrane</keyword>
<keyword evidence="2" id="KW-0812">Transmembrane</keyword>
<sequence length="459" mass="49967">MGHHAWPRGLFFDPGPWAIMSAIVVWLLTIYRVTPCVQHVATKAVDPYQRQCYSDIPTIYRSSGMGHGGSLFSNPNIAQAPLVTALMALCRRVVWAFGAKVSPKATDQQILDAANAYWGVAQVVLFVAFLAVVISVMLLGRGSDANISIDEEGRPTQARRRSWDAFWVVLCPAVYLAGLIDFSMVPVALATTSMLAWARRRPWLAGILMGLACAGSLQAAVVAFAVLVCCLRATRLPELGRYLLSGFLVLVACHVLAACLSLTTWWAYVRSIFWSGTGLGTMWYVIQDSSGGTIPGIGWITGALTVGGLLGLAWLSMTVPRRPRIAQVACVALLIFFITNKVYSPQWVLLLVALAALARPDFRDWAVLMVGECFYSLAVWAHLGGLSLPGGSDADIVYWTSIVLRLACEIWFAWGVLDDIRRPWNDVVRVDYADDPTGGVLDHAPDPAPQGDLATEATR</sequence>
<evidence type="ECO:0000313" key="4">
    <source>
        <dbReference type="Proteomes" id="UP001212097"/>
    </source>
</evidence>
<keyword evidence="4" id="KW-1185">Reference proteome</keyword>
<accession>A0ABY7R249</accession>
<feature type="transmembrane region" description="Helical" evidence="2">
    <location>
        <begin position="165"/>
        <end position="191"/>
    </location>
</feature>
<feature type="transmembrane region" description="Helical" evidence="2">
    <location>
        <begin position="298"/>
        <end position="319"/>
    </location>
</feature>
<evidence type="ECO:0008006" key="5">
    <source>
        <dbReference type="Google" id="ProtNLM"/>
    </source>
</evidence>
<feature type="transmembrane region" description="Helical" evidence="2">
    <location>
        <begin position="325"/>
        <end position="358"/>
    </location>
</feature>
<feature type="transmembrane region" description="Helical" evidence="2">
    <location>
        <begin position="242"/>
        <end position="263"/>
    </location>
</feature>
<evidence type="ECO:0000313" key="3">
    <source>
        <dbReference type="EMBL" id="WCC80954.1"/>
    </source>
</evidence>
<feature type="region of interest" description="Disordered" evidence="1">
    <location>
        <begin position="439"/>
        <end position="459"/>
    </location>
</feature>
<organism evidence="3 4">
    <name type="scientific">Cutibacterium equinum</name>
    <dbReference type="NCBI Taxonomy" id="3016342"/>
    <lineage>
        <taxon>Bacteria</taxon>
        <taxon>Bacillati</taxon>
        <taxon>Actinomycetota</taxon>
        <taxon>Actinomycetes</taxon>
        <taxon>Propionibacteriales</taxon>
        <taxon>Propionibacteriaceae</taxon>
        <taxon>Cutibacterium</taxon>
    </lineage>
</organism>
<dbReference type="Proteomes" id="UP001212097">
    <property type="component" value="Chromosome"/>
</dbReference>
<dbReference type="RefSeq" id="WP_271419132.1">
    <property type="nucleotide sequence ID" value="NZ_CP115668.1"/>
</dbReference>
<protein>
    <recommendedName>
        <fullName evidence="5">DUF2029 domain-containing protein</fullName>
    </recommendedName>
</protein>
<reference evidence="3 4" key="1">
    <citation type="submission" date="2023-01" db="EMBL/GenBank/DDBJ databases">
        <authorList>
            <person name="Lee S.H."/>
            <person name="Jung H.S."/>
            <person name="Yun J.U."/>
        </authorList>
    </citation>
    <scope>NUCLEOTIDE SEQUENCE [LARGE SCALE GENOMIC DNA]</scope>
    <source>
        <strain evidence="3 4">CBA3108</strain>
    </source>
</reference>
<feature type="transmembrane region" description="Helical" evidence="2">
    <location>
        <begin position="15"/>
        <end position="33"/>
    </location>
</feature>
<dbReference type="EMBL" id="CP115668">
    <property type="protein sequence ID" value="WCC80954.1"/>
    <property type="molecule type" value="Genomic_DNA"/>
</dbReference>